<dbReference type="Proteomes" id="UP001267710">
    <property type="component" value="Unassembled WGS sequence"/>
</dbReference>
<protein>
    <recommendedName>
        <fullName evidence="3">Ribbon-helix-helix protein, copG family</fullName>
    </recommendedName>
</protein>
<evidence type="ECO:0000313" key="1">
    <source>
        <dbReference type="EMBL" id="MDR6216201.1"/>
    </source>
</evidence>
<gene>
    <name evidence="1" type="ORF">QE399_003890</name>
</gene>
<keyword evidence="2" id="KW-1185">Reference proteome</keyword>
<dbReference type="RefSeq" id="WP_309831431.1">
    <property type="nucleotide sequence ID" value="NZ_JAVIZX010000001.1"/>
</dbReference>
<name>A0ABU1IGV8_9BURK</name>
<organism evidence="1 2">
    <name type="scientific">Paracidovorax wautersii</name>
    <dbReference type="NCBI Taxonomy" id="1177982"/>
    <lineage>
        <taxon>Bacteria</taxon>
        <taxon>Pseudomonadati</taxon>
        <taxon>Pseudomonadota</taxon>
        <taxon>Betaproteobacteria</taxon>
        <taxon>Burkholderiales</taxon>
        <taxon>Comamonadaceae</taxon>
        <taxon>Paracidovorax</taxon>
    </lineage>
</organism>
<dbReference type="EMBL" id="JAVIZX010000001">
    <property type="protein sequence ID" value="MDR6216201.1"/>
    <property type="molecule type" value="Genomic_DNA"/>
</dbReference>
<proteinExistence type="predicted"/>
<evidence type="ECO:0008006" key="3">
    <source>
        <dbReference type="Google" id="ProtNLM"/>
    </source>
</evidence>
<reference evidence="1 2" key="1">
    <citation type="submission" date="2023-08" db="EMBL/GenBank/DDBJ databases">
        <title>Functional and genomic diversity of the sorghum phyllosphere microbiome.</title>
        <authorList>
            <person name="Shade A."/>
        </authorList>
    </citation>
    <scope>NUCLEOTIDE SEQUENCE [LARGE SCALE GENOMIC DNA]</scope>
    <source>
        <strain evidence="1 2">SORGH_AS_0335</strain>
    </source>
</reference>
<sequence length="69" mass="7604">MYANPAHIRGKRVNLSLNDDEMRVVEAISALNKKQPSAFLRELIMESLNVHVHGVNSGGCATEMRALQA</sequence>
<accession>A0ABU1IGV8</accession>
<comment type="caution">
    <text evidence="1">The sequence shown here is derived from an EMBL/GenBank/DDBJ whole genome shotgun (WGS) entry which is preliminary data.</text>
</comment>
<evidence type="ECO:0000313" key="2">
    <source>
        <dbReference type="Proteomes" id="UP001267710"/>
    </source>
</evidence>